<dbReference type="InterPro" id="IPR043129">
    <property type="entry name" value="ATPase_NBD"/>
</dbReference>
<dbReference type="OrthoDB" id="5174513at2"/>
<dbReference type="Gene3D" id="1.10.10.10">
    <property type="entry name" value="Winged helix-like DNA-binding domain superfamily/Winged helix DNA-binding domain"/>
    <property type="match status" value="1"/>
</dbReference>
<keyword evidence="3" id="KW-1185">Reference proteome</keyword>
<gene>
    <name evidence="2" type="ORF">D2E24_0121</name>
</gene>
<protein>
    <submittedName>
        <fullName evidence="2">NagC family transcriptional regulator</fullName>
    </submittedName>
</protein>
<dbReference type="Gene3D" id="3.30.420.40">
    <property type="match status" value="2"/>
</dbReference>
<comment type="caution">
    <text evidence="2">The sequence shown here is derived from an EMBL/GenBank/DDBJ whole genome shotgun (WGS) entry which is preliminary data.</text>
</comment>
<name>A0A430FWS7_9BIFI</name>
<evidence type="ECO:0000256" key="1">
    <source>
        <dbReference type="ARBA" id="ARBA00006479"/>
    </source>
</evidence>
<dbReference type="Proteomes" id="UP000287470">
    <property type="component" value="Unassembled WGS sequence"/>
</dbReference>
<evidence type="ECO:0000313" key="2">
    <source>
        <dbReference type="EMBL" id="RSX58825.1"/>
    </source>
</evidence>
<dbReference type="InterPro" id="IPR036390">
    <property type="entry name" value="WH_DNA-bd_sf"/>
</dbReference>
<organism evidence="2 3">
    <name type="scientific">Bifidobacterium samirii</name>
    <dbReference type="NCBI Taxonomy" id="2306974"/>
    <lineage>
        <taxon>Bacteria</taxon>
        <taxon>Bacillati</taxon>
        <taxon>Actinomycetota</taxon>
        <taxon>Actinomycetes</taxon>
        <taxon>Bifidobacteriales</taxon>
        <taxon>Bifidobacteriaceae</taxon>
        <taxon>Bifidobacterium</taxon>
    </lineage>
</organism>
<dbReference type="PANTHER" id="PTHR18964">
    <property type="entry name" value="ROK (REPRESSOR, ORF, KINASE) FAMILY"/>
    <property type="match status" value="1"/>
</dbReference>
<dbReference type="PANTHER" id="PTHR18964:SF149">
    <property type="entry name" value="BIFUNCTIONAL UDP-N-ACETYLGLUCOSAMINE 2-EPIMERASE_N-ACETYLMANNOSAMINE KINASE"/>
    <property type="match status" value="1"/>
</dbReference>
<dbReference type="AlphaFoldDB" id="A0A430FWS7"/>
<proteinExistence type="inferred from homology"/>
<dbReference type="InterPro" id="IPR036388">
    <property type="entry name" value="WH-like_DNA-bd_sf"/>
</dbReference>
<dbReference type="EMBL" id="QXGK01000001">
    <property type="protein sequence ID" value="RSX58825.1"/>
    <property type="molecule type" value="Genomic_DNA"/>
</dbReference>
<dbReference type="RefSeq" id="WP_125967392.1">
    <property type="nucleotide sequence ID" value="NZ_QXGK01000001.1"/>
</dbReference>
<dbReference type="InterPro" id="IPR000600">
    <property type="entry name" value="ROK"/>
</dbReference>
<accession>A0A430FWS7</accession>
<dbReference type="SUPFAM" id="SSF46785">
    <property type="entry name" value="Winged helix' DNA-binding domain"/>
    <property type="match status" value="1"/>
</dbReference>
<sequence length="410" mass="44106">MPLVKSINQDDLRNHNLSVVLSALARSREPMSRAALAKETGLTKATLSLLSDILLRNGVLRQLQPTSGASFGRPSTPLTFDSGRWVGLGMQINTDGYGYTVLDVTGAVVESAWVECSLDGANPDAVFDRLDALVAPVERRLAERGCTVTGAQLALPGLVTNRNMLLDARNLGWRDLDLTRFDVFRRLRAEAANEATLAAIAQIPGYASQRAVGDWPIGPLDSFVYLSTDVGIGGAFVRGGQIVMGDNGFAGEVGHVSVNLRGPLCRCGRHGCLELYAGRRAMMIDAGLAGNDKDAARTELLPRLHEAWRGGDTKAVFAVENAVSALASVIASTVNILDIDTVILGGLWSEFGDDLRENLERRVQSQILARDVLKVRLLFPPVTEHPAMYGAAVMGLDALFRNPLAFMDAE</sequence>
<dbReference type="Pfam" id="PF00480">
    <property type="entry name" value="ROK"/>
    <property type="match status" value="1"/>
</dbReference>
<comment type="similarity">
    <text evidence="1">Belongs to the ROK (NagC/XylR) family.</text>
</comment>
<evidence type="ECO:0000313" key="3">
    <source>
        <dbReference type="Proteomes" id="UP000287470"/>
    </source>
</evidence>
<dbReference type="SUPFAM" id="SSF53067">
    <property type="entry name" value="Actin-like ATPase domain"/>
    <property type="match status" value="2"/>
</dbReference>
<reference evidence="2 3" key="1">
    <citation type="submission" date="2018-09" db="EMBL/GenBank/DDBJ databases">
        <title>Characterization of the phylogenetic diversity of five novel species belonging to the genus Bifidobacterium.</title>
        <authorList>
            <person name="Lugli G.A."/>
            <person name="Duranti S."/>
            <person name="Milani C."/>
        </authorList>
    </citation>
    <scope>NUCLEOTIDE SEQUENCE [LARGE SCALE GENOMIC DNA]</scope>
    <source>
        <strain evidence="2 3">2033B</strain>
    </source>
</reference>